<evidence type="ECO:0000313" key="3">
    <source>
        <dbReference type="Proteomes" id="UP000233727"/>
    </source>
</evidence>
<sequence>MAEYQQMKPAGHSAAGHVSGLNPKSAAEHESSPQKQNGTHTCKASDLKKAGIPRKSPAE</sequence>
<feature type="compositionally biased region" description="Polar residues" evidence="1">
    <location>
        <begin position="33"/>
        <end position="42"/>
    </location>
</feature>
<comment type="caution">
    <text evidence="2">The sequence shown here is derived from an EMBL/GenBank/DDBJ whole genome shotgun (WGS) entry which is preliminary data.</text>
</comment>
<evidence type="ECO:0000256" key="1">
    <source>
        <dbReference type="SAM" id="MobiDB-lite"/>
    </source>
</evidence>
<dbReference type="Proteomes" id="UP000233727">
    <property type="component" value="Unassembled WGS sequence"/>
</dbReference>
<reference evidence="2 3" key="1">
    <citation type="submission" date="2017-10" db="EMBL/GenBank/DDBJ databases">
        <title>Bifidobacterium genomics.</title>
        <authorList>
            <person name="Lugli G.A."/>
            <person name="Milani C."/>
            <person name="Mancabelli L."/>
        </authorList>
    </citation>
    <scope>NUCLEOTIDE SEQUENCE [LARGE SCALE GENOMIC DNA]</scope>
    <source>
        <strain evidence="2 3">1542B</strain>
    </source>
</reference>
<name>A0A2N3QMV6_9BIFI</name>
<accession>A0A2N3QMV6</accession>
<protein>
    <submittedName>
        <fullName evidence="2">Uncharacterized protein</fullName>
    </submittedName>
</protein>
<dbReference type="EMBL" id="PCGY01000010">
    <property type="protein sequence ID" value="PKU93003.1"/>
    <property type="molecule type" value="Genomic_DNA"/>
</dbReference>
<dbReference type="AlphaFoldDB" id="A0A2N3QMV6"/>
<gene>
    <name evidence="2" type="ORF">CQR47_0488</name>
</gene>
<proteinExistence type="predicted"/>
<organism evidence="2 3">
    <name type="scientific">Bifidobacterium thermophilum</name>
    <dbReference type="NCBI Taxonomy" id="33905"/>
    <lineage>
        <taxon>Bacteria</taxon>
        <taxon>Bacillati</taxon>
        <taxon>Actinomycetota</taxon>
        <taxon>Actinomycetes</taxon>
        <taxon>Bifidobacteriales</taxon>
        <taxon>Bifidobacteriaceae</taxon>
        <taxon>Bifidobacterium</taxon>
    </lineage>
</organism>
<feature type="region of interest" description="Disordered" evidence="1">
    <location>
        <begin position="1"/>
        <end position="59"/>
    </location>
</feature>
<evidence type="ECO:0000313" key="2">
    <source>
        <dbReference type="EMBL" id="PKU93003.1"/>
    </source>
</evidence>